<proteinExistence type="predicted"/>
<accession>A0A512B8L5</accession>
<dbReference type="OrthoDB" id="838435at2"/>
<evidence type="ECO:0008006" key="3">
    <source>
        <dbReference type="Google" id="ProtNLM"/>
    </source>
</evidence>
<gene>
    <name evidence="1" type="ORF">SAE01_08010</name>
</gene>
<dbReference type="AlphaFoldDB" id="A0A512B8L5"/>
<keyword evidence="2" id="KW-1185">Reference proteome</keyword>
<evidence type="ECO:0000313" key="1">
    <source>
        <dbReference type="EMBL" id="GEO08305.1"/>
    </source>
</evidence>
<evidence type="ECO:0000313" key="2">
    <source>
        <dbReference type="Proteomes" id="UP000321513"/>
    </source>
</evidence>
<protein>
    <recommendedName>
        <fullName evidence="3">GIY-YIG domain-containing protein</fullName>
    </recommendedName>
</protein>
<dbReference type="RefSeq" id="WP_147202373.1">
    <property type="nucleotide sequence ID" value="NZ_BJYT01000002.1"/>
</dbReference>
<dbReference type="EMBL" id="BJYT01000002">
    <property type="protein sequence ID" value="GEO08305.1"/>
    <property type="molecule type" value="Genomic_DNA"/>
</dbReference>
<name>A0A512B8L5_9BACT</name>
<organism evidence="1 2">
    <name type="scientific">Segetibacter aerophilus</name>
    <dbReference type="NCBI Taxonomy" id="670293"/>
    <lineage>
        <taxon>Bacteria</taxon>
        <taxon>Pseudomonadati</taxon>
        <taxon>Bacteroidota</taxon>
        <taxon>Chitinophagia</taxon>
        <taxon>Chitinophagales</taxon>
        <taxon>Chitinophagaceae</taxon>
        <taxon>Segetibacter</taxon>
    </lineage>
</organism>
<sequence>MEEILKKYESSGSFHFSLNQNLKTVCNAPNTKAGIYLFYDVTTQKTLIYIGCSGHIANDGKISIRKTGSGGIWGRIVNGHQFGNMKRHVSLPLQMKMDNIESLEVCWYVTHYNDLIHSPVYVESCLLQTYFEKEKRLPKWNKKF</sequence>
<comment type="caution">
    <text evidence="1">The sequence shown here is derived from an EMBL/GenBank/DDBJ whole genome shotgun (WGS) entry which is preliminary data.</text>
</comment>
<dbReference type="Proteomes" id="UP000321513">
    <property type="component" value="Unassembled WGS sequence"/>
</dbReference>
<reference evidence="1 2" key="1">
    <citation type="submission" date="2019-07" db="EMBL/GenBank/DDBJ databases">
        <title>Whole genome shotgun sequence of Segetibacter aerophilus NBRC 106135.</title>
        <authorList>
            <person name="Hosoyama A."/>
            <person name="Uohara A."/>
            <person name="Ohji S."/>
            <person name="Ichikawa N."/>
        </authorList>
    </citation>
    <scope>NUCLEOTIDE SEQUENCE [LARGE SCALE GENOMIC DNA]</scope>
    <source>
        <strain evidence="1 2">NBRC 106135</strain>
    </source>
</reference>